<organism evidence="1 2">
    <name type="scientific">Exocentrus adspersus</name>
    <dbReference type="NCBI Taxonomy" id="1586481"/>
    <lineage>
        <taxon>Eukaryota</taxon>
        <taxon>Metazoa</taxon>
        <taxon>Ecdysozoa</taxon>
        <taxon>Arthropoda</taxon>
        <taxon>Hexapoda</taxon>
        <taxon>Insecta</taxon>
        <taxon>Pterygota</taxon>
        <taxon>Neoptera</taxon>
        <taxon>Endopterygota</taxon>
        <taxon>Coleoptera</taxon>
        <taxon>Polyphaga</taxon>
        <taxon>Cucujiformia</taxon>
        <taxon>Chrysomeloidea</taxon>
        <taxon>Cerambycidae</taxon>
        <taxon>Lamiinae</taxon>
        <taxon>Acanthocinini</taxon>
        <taxon>Exocentrus</taxon>
    </lineage>
</organism>
<gene>
    <name evidence="1" type="ORF">NQ315_014187</name>
</gene>
<sequence length="86" mass="9832">MSRKPVHVFVSVESSQPSHSLAFTEFYCMVSKLQPASRLSESRQSQLYSQSRLWFIHVCRFEQISVQVPTVVDFVVMGNACVLPPR</sequence>
<dbReference type="Proteomes" id="UP001159042">
    <property type="component" value="Unassembled WGS sequence"/>
</dbReference>
<evidence type="ECO:0000313" key="1">
    <source>
        <dbReference type="EMBL" id="KAJ8911343.1"/>
    </source>
</evidence>
<accession>A0AAV8VB34</accession>
<dbReference type="AlphaFoldDB" id="A0AAV8VB34"/>
<evidence type="ECO:0000313" key="2">
    <source>
        <dbReference type="Proteomes" id="UP001159042"/>
    </source>
</evidence>
<dbReference type="EMBL" id="JANEYG010000199">
    <property type="protein sequence ID" value="KAJ8911343.1"/>
    <property type="molecule type" value="Genomic_DNA"/>
</dbReference>
<name>A0AAV8VB34_9CUCU</name>
<comment type="caution">
    <text evidence="1">The sequence shown here is derived from an EMBL/GenBank/DDBJ whole genome shotgun (WGS) entry which is preliminary data.</text>
</comment>
<protein>
    <submittedName>
        <fullName evidence="1">Uncharacterized protein</fullName>
    </submittedName>
</protein>
<proteinExistence type="predicted"/>
<keyword evidence="2" id="KW-1185">Reference proteome</keyword>
<reference evidence="1 2" key="1">
    <citation type="journal article" date="2023" name="Insect Mol. Biol.">
        <title>Genome sequencing provides insights into the evolution of gene families encoding plant cell wall-degrading enzymes in longhorned beetles.</title>
        <authorList>
            <person name="Shin N.R."/>
            <person name="Okamura Y."/>
            <person name="Kirsch R."/>
            <person name="Pauchet Y."/>
        </authorList>
    </citation>
    <scope>NUCLEOTIDE SEQUENCE [LARGE SCALE GENOMIC DNA]</scope>
    <source>
        <strain evidence="1">EAD_L_NR</strain>
    </source>
</reference>